<name>A0ABQ9JMY1_9CUCU</name>
<gene>
    <name evidence="3" type="ORF">NQ317_015496</name>
</gene>
<accession>A0ABQ9JMY1</accession>
<feature type="region of interest" description="Disordered" evidence="1">
    <location>
        <begin position="280"/>
        <end position="339"/>
    </location>
</feature>
<keyword evidence="2" id="KW-0472">Membrane</keyword>
<proteinExistence type="predicted"/>
<feature type="compositionally biased region" description="Basic residues" evidence="1">
    <location>
        <begin position="197"/>
        <end position="210"/>
    </location>
</feature>
<evidence type="ECO:0000313" key="3">
    <source>
        <dbReference type="EMBL" id="KAJ8978772.1"/>
    </source>
</evidence>
<protein>
    <submittedName>
        <fullName evidence="3">Uncharacterized protein</fullName>
    </submittedName>
</protein>
<feature type="region of interest" description="Disordered" evidence="1">
    <location>
        <begin position="197"/>
        <end position="259"/>
    </location>
</feature>
<keyword evidence="2" id="KW-0812">Transmembrane</keyword>
<reference evidence="3" key="1">
    <citation type="journal article" date="2023" name="Insect Mol. Biol.">
        <title>Genome sequencing provides insights into the evolution of gene families encoding plant cell wall-degrading enzymes in longhorned beetles.</title>
        <authorList>
            <person name="Shin N.R."/>
            <person name="Okamura Y."/>
            <person name="Kirsch R."/>
            <person name="Pauchet Y."/>
        </authorList>
    </citation>
    <scope>NUCLEOTIDE SEQUENCE</scope>
    <source>
        <strain evidence="3">MMC_N1</strain>
    </source>
</reference>
<dbReference type="Proteomes" id="UP001162164">
    <property type="component" value="Unassembled WGS sequence"/>
</dbReference>
<evidence type="ECO:0000256" key="2">
    <source>
        <dbReference type="SAM" id="Phobius"/>
    </source>
</evidence>
<feature type="transmembrane region" description="Helical" evidence="2">
    <location>
        <begin position="66"/>
        <end position="85"/>
    </location>
</feature>
<comment type="caution">
    <text evidence="3">The sequence shown here is derived from an EMBL/GenBank/DDBJ whole genome shotgun (WGS) entry which is preliminary data.</text>
</comment>
<sequence>MQNSAETSDDRGVATHRLVGRPAKAVYLINHVPLRRRSTRKKPTPPSITEKIPIEADLRWGKKMRLMLLCVWCACFGGGVLGYHSNNGYSRISPRPQRAIMFGGYYSNPIFRRNYDLVPQGSMSAVVTRDTVATNSFAGQQPVAVFPPIGEIPLDENETVEKYTEKADILPPIVRISILLCNPAGFWKRRCLRPQSRSHHRSPWKSRRTSPRSGCPREVATETVLVTREPKRASRKQVTKKPVKEEEKEEEEEDGLPSYWPFASNKGSLPSYNAFFPVTIGGSGRNPSKSRAGNEDEDYVPGSGTAIANSFSTGKGRDSQQPRHLRRRSLSGERAEGSYCSILDRPINEKIDRLRARKFLCSDGATEKDA</sequence>
<keyword evidence="2" id="KW-1133">Transmembrane helix</keyword>
<dbReference type="EMBL" id="JAPWTJ010000403">
    <property type="protein sequence ID" value="KAJ8978772.1"/>
    <property type="molecule type" value="Genomic_DNA"/>
</dbReference>
<evidence type="ECO:0000313" key="4">
    <source>
        <dbReference type="Proteomes" id="UP001162164"/>
    </source>
</evidence>
<organism evidence="3 4">
    <name type="scientific">Molorchus minor</name>
    <dbReference type="NCBI Taxonomy" id="1323400"/>
    <lineage>
        <taxon>Eukaryota</taxon>
        <taxon>Metazoa</taxon>
        <taxon>Ecdysozoa</taxon>
        <taxon>Arthropoda</taxon>
        <taxon>Hexapoda</taxon>
        <taxon>Insecta</taxon>
        <taxon>Pterygota</taxon>
        <taxon>Neoptera</taxon>
        <taxon>Endopterygota</taxon>
        <taxon>Coleoptera</taxon>
        <taxon>Polyphaga</taxon>
        <taxon>Cucujiformia</taxon>
        <taxon>Chrysomeloidea</taxon>
        <taxon>Cerambycidae</taxon>
        <taxon>Lamiinae</taxon>
        <taxon>Monochamini</taxon>
        <taxon>Molorchus</taxon>
    </lineage>
</organism>
<evidence type="ECO:0000256" key="1">
    <source>
        <dbReference type="SAM" id="MobiDB-lite"/>
    </source>
</evidence>
<keyword evidence="4" id="KW-1185">Reference proteome</keyword>